<dbReference type="OrthoDB" id="1111399at2"/>
<dbReference type="GO" id="GO:0070005">
    <property type="term" value="F:cysteine-type aminopeptidase activity"/>
    <property type="evidence" value="ECO:0007669"/>
    <property type="project" value="InterPro"/>
</dbReference>
<dbReference type="GO" id="GO:0005737">
    <property type="term" value="C:cytoplasm"/>
    <property type="evidence" value="ECO:0007669"/>
    <property type="project" value="UniProtKB-SubCell"/>
</dbReference>
<dbReference type="InterPro" id="IPR004134">
    <property type="entry name" value="Peptidase_C1B"/>
</dbReference>
<keyword evidence="5 7" id="KW-0031">Aminopeptidase</keyword>
<keyword evidence="4 5" id="KW-0788">Thiol protease</keyword>
<dbReference type="EMBL" id="VUMX01000008">
    <property type="protein sequence ID" value="MST86882.1"/>
    <property type="molecule type" value="Genomic_DNA"/>
</dbReference>
<accession>A0A6A8MD26</accession>
<comment type="caution">
    <text evidence="7">The sequence shown here is derived from an EMBL/GenBank/DDBJ whole genome shotgun (WGS) entry which is preliminary data.</text>
</comment>
<evidence type="ECO:0000256" key="5">
    <source>
        <dbReference type="PIRNR" id="PIRNR005700"/>
    </source>
</evidence>
<reference evidence="7 8" key="1">
    <citation type="submission" date="2019-08" db="EMBL/GenBank/DDBJ databases">
        <title>In-depth cultivation of the pig gut microbiome towards novel bacterial diversity and tailored functional studies.</title>
        <authorList>
            <person name="Wylensek D."/>
            <person name="Hitch T.C.A."/>
            <person name="Clavel T."/>
        </authorList>
    </citation>
    <scope>NUCLEOTIDE SEQUENCE [LARGE SCALE GENOMIC DNA]</scope>
    <source>
        <strain evidence="7 8">Bifido-178-WT-2B</strain>
    </source>
</reference>
<gene>
    <name evidence="7" type="primary">pepC</name>
    <name evidence="7" type="ORF">FYJ62_04335</name>
</gene>
<comment type="subcellular location">
    <subcellularLocation>
        <location evidence="1">Cytoplasm</location>
    </subcellularLocation>
</comment>
<feature type="active site" evidence="6">
    <location>
        <position position="385"/>
    </location>
</feature>
<dbReference type="PROSITE" id="PS00639">
    <property type="entry name" value="THIOL_PROTEASE_HIS"/>
    <property type="match status" value="1"/>
</dbReference>
<protein>
    <recommendedName>
        <fullName evidence="5">Aminopeptidase</fullName>
    </recommendedName>
</protein>
<comment type="similarity">
    <text evidence="5">Belongs to the peptidase C1 family.</text>
</comment>
<dbReference type="PIRSF" id="PIRSF005700">
    <property type="entry name" value="PepC"/>
    <property type="match status" value="1"/>
</dbReference>
<dbReference type="Proteomes" id="UP000438120">
    <property type="component" value="Unassembled WGS sequence"/>
</dbReference>
<evidence type="ECO:0000313" key="8">
    <source>
        <dbReference type="Proteomes" id="UP000438120"/>
    </source>
</evidence>
<evidence type="ECO:0000256" key="4">
    <source>
        <dbReference type="ARBA" id="ARBA00022807"/>
    </source>
</evidence>
<dbReference type="SUPFAM" id="SSF54001">
    <property type="entry name" value="Cysteine proteinases"/>
    <property type="match status" value="1"/>
</dbReference>
<dbReference type="CDD" id="cd00585">
    <property type="entry name" value="Peptidase_C1B"/>
    <property type="match status" value="1"/>
</dbReference>
<keyword evidence="3 5" id="KW-0378">Hydrolase</keyword>
<dbReference type="InterPro" id="IPR038765">
    <property type="entry name" value="Papain-like_cys_pep_sf"/>
</dbReference>
<dbReference type="GO" id="GO:0043418">
    <property type="term" value="P:homocysteine catabolic process"/>
    <property type="evidence" value="ECO:0007669"/>
    <property type="project" value="TreeGrafter"/>
</dbReference>
<sequence>MSQEINFDTIDNFVSDLAKHPAYKVAAHAAQTNGIYKASQNTQSAIDLDPTFSVEIDTGSVSNQKQSGRCWMFSALSTMRHAIQKEFKLKGFELSQNYTFFWDKFEKSNFFFENVIGSADKPLGDRKVAFLFQAPQGDGGQWDMLCGLIEKYGIVPKKAYPETANSENSRALDATLNTMLRKGGLELRDLVNAGKSAEEVEAHKNELLSAIFRMLATSLGMPPKTFDFEYKDDEGNYHIDKDLTPQDFFKKYVGWDLENYISVINGPTADKPYNKVFSVEYLGNVVGGRQVRHLNLELSDFKKLIINQLEQGEVVWFGSDVSQDSDRQAGLLDTKLYETDALFDFDFSMTKAQRLDSGESMMNHAMVITGVDLVDGKPTKWKIENSWGDKPGFKGYFVMSDEWFDQFVYQAVLNKAYLPEDVKQAYDEGKKNPIQLLPWDPMGSLACKYY</sequence>
<name>A0A6A8MD26_9LACO</name>
<evidence type="ECO:0000256" key="1">
    <source>
        <dbReference type="ARBA" id="ARBA00004496"/>
    </source>
</evidence>
<evidence type="ECO:0000256" key="6">
    <source>
        <dbReference type="PIRSR" id="PIRSR005700-1"/>
    </source>
</evidence>
<dbReference type="RefSeq" id="WP_154548093.1">
    <property type="nucleotide sequence ID" value="NZ_VUMX01000008.1"/>
</dbReference>
<dbReference type="Gene3D" id="3.90.70.10">
    <property type="entry name" value="Cysteine proteinases"/>
    <property type="match status" value="1"/>
</dbReference>
<dbReference type="AlphaFoldDB" id="A0A6A8MD26"/>
<keyword evidence="8" id="KW-1185">Reference proteome</keyword>
<dbReference type="Pfam" id="PF03051">
    <property type="entry name" value="Peptidase_C1_2"/>
    <property type="match status" value="1"/>
</dbReference>
<dbReference type="InterPro" id="IPR000169">
    <property type="entry name" value="Pept_cys_AS"/>
</dbReference>
<dbReference type="GO" id="GO:0009636">
    <property type="term" value="P:response to toxic substance"/>
    <property type="evidence" value="ECO:0007669"/>
    <property type="project" value="TreeGrafter"/>
</dbReference>
<feature type="active site" evidence="6">
    <location>
        <position position="70"/>
    </location>
</feature>
<organism evidence="7 8">
    <name type="scientific">Lactobacillus porci</name>
    <dbReference type="NCBI Taxonomy" id="2012477"/>
    <lineage>
        <taxon>Bacteria</taxon>
        <taxon>Bacillati</taxon>
        <taxon>Bacillota</taxon>
        <taxon>Bacilli</taxon>
        <taxon>Lactobacillales</taxon>
        <taxon>Lactobacillaceae</taxon>
        <taxon>Lactobacillus</taxon>
    </lineage>
</organism>
<keyword evidence="2 5" id="KW-0645">Protease</keyword>
<evidence type="ECO:0000313" key="7">
    <source>
        <dbReference type="EMBL" id="MST86882.1"/>
    </source>
</evidence>
<feature type="active site" evidence="6">
    <location>
        <position position="364"/>
    </location>
</feature>
<dbReference type="GO" id="GO:0006508">
    <property type="term" value="P:proteolysis"/>
    <property type="evidence" value="ECO:0007669"/>
    <property type="project" value="UniProtKB-KW"/>
</dbReference>
<dbReference type="PROSITE" id="PS00139">
    <property type="entry name" value="THIOL_PROTEASE_CYS"/>
    <property type="match status" value="1"/>
</dbReference>
<dbReference type="InterPro" id="IPR025660">
    <property type="entry name" value="Pept_his_AS"/>
</dbReference>
<evidence type="ECO:0000256" key="3">
    <source>
        <dbReference type="ARBA" id="ARBA00022801"/>
    </source>
</evidence>
<dbReference type="PANTHER" id="PTHR10363:SF2">
    <property type="entry name" value="BLEOMYCIN HYDROLASE"/>
    <property type="match status" value="1"/>
</dbReference>
<dbReference type="PANTHER" id="PTHR10363">
    <property type="entry name" value="BLEOMYCIN HYDROLASE"/>
    <property type="match status" value="1"/>
</dbReference>
<proteinExistence type="inferred from homology"/>
<evidence type="ECO:0000256" key="2">
    <source>
        <dbReference type="ARBA" id="ARBA00022670"/>
    </source>
</evidence>